<protein>
    <submittedName>
        <fullName evidence="1">Uncharacterized protein</fullName>
    </submittedName>
</protein>
<name>A0A7S4NN70_9EUKA</name>
<organism evidence="1">
    <name type="scientific">Prymnesium polylepis</name>
    <dbReference type="NCBI Taxonomy" id="72548"/>
    <lineage>
        <taxon>Eukaryota</taxon>
        <taxon>Haptista</taxon>
        <taxon>Haptophyta</taxon>
        <taxon>Prymnesiophyceae</taxon>
        <taxon>Prymnesiales</taxon>
        <taxon>Prymnesiaceae</taxon>
        <taxon>Prymnesium</taxon>
    </lineage>
</organism>
<dbReference type="AlphaFoldDB" id="A0A7S4NN70"/>
<evidence type="ECO:0000313" key="1">
    <source>
        <dbReference type="EMBL" id="CAE2298073.1"/>
    </source>
</evidence>
<proteinExistence type="predicted"/>
<dbReference type="EMBL" id="HBKO01042874">
    <property type="protein sequence ID" value="CAE2298073.1"/>
    <property type="molecule type" value="Transcribed_RNA"/>
</dbReference>
<sequence>MDRHSSALLHEAACPLVWRKFSTLEGSTAYWTPPGSVPVAAVVHSGIDLGSSAEGYLSTFGGRLHLNLTREGAKLRTSSDGWLKVGECDVATASGERWYTQRIGPLRSEGGYDYFNFFINDVAGLSARLDARAPGEELGISAHVMGAVTADGVLLSVPPVHYHHVHLAPSFTFDPRKALPLPYGGLECALHNRHCASLEAMIFQHGDCTCTRENGGTECYGHDYHDYRRQFYAPLSIYAQINDIRPKHSPTMEWFYQLAIRVGTDVAGGGAIPLSMQNVNNPYTYNVPADTFISTMVMPSNVDSFHYFACRWPLFDGTLVHSDLHSHQPFFKGCFLYKGLPALLGLGEGKCKHEEAFTAIPISSTGFGSSEALREHLLSDLTKLGHTTVCNVDGQLEKVDGEWYDRVSLVSCTPTRFRAGDAWTVVGFFGQRKPGERMFGLRAGQPAAMHTNPHLYYVADDGKSHYTSSTAALTHQPHACTLTCITEIVITHGACNIHTPMCVLTAHHLFGASLCSCWHILPR</sequence>
<gene>
    <name evidence="1" type="ORF">CPOL0286_LOCUS19752</name>
</gene>
<accession>A0A7S4NN70</accession>
<reference evidence="1" key="1">
    <citation type="submission" date="2021-01" db="EMBL/GenBank/DDBJ databases">
        <authorList>
            <person name="Corre E."/>
            <person name="Pelletier E."/>
            <person name="Niang G."/>
            <person name="Scheremetjew M."/>
            <person name="Finn R."/>
            <person name="Kale V."/>
            <person name="Holt S."/>
            <person name="Cochrane G."/>
            <person name="Meng A."/>
            <person name="Brown T."/>
            <person name="Cohen L."/>
        </authorList>
    </citation>
    <scope>NUCLEOTIDE SEQUENCE</scope>
    <source>
        <strain evidence="1">UIO037</strain>
    </source>
</reference>